<evidence type="ECO:0000256" key="5">
    <source>
        <dbReference type="ARBA" id="ARBA00023136"/>
    </source>
</evidence>
<feature type="transmembrane region" description="Helical" evidence="7">
    <location>
        <begin position="712"/>
        <end position="737"/>
    </location>
</feature>
<feature type="transmembrane region" description="Helical" evidence="7">
    <location>
        <begin position="145"/>
        <end position="174"/>
    </location>
</feature>
<reference evidence="10 11" key="1">
    <citation type="submission" date="2016-08" db="EMBL/GenBank/DDBJ databases">
        <title>Analysis of Carbohydrate Active Enzymes in Thermogemmatispora T81 Reveals Carbohydrate Degradation Ability.</title>
        <authorList>
            <person name="Tomazini A."/>
            <person name="Lal S."/>
            <person name="Stott M."/>
            <person name="Henrissat B."/>
            <person name="Polikarpov I."/>
            <person name="Sparling R."/>
            <person name="Levin D.B."/>
        </authorList>
    </citation>
    <scope>NUCLEOTIDE SEQUENCE [LARGE SCALE GENOMIC DNA]</scope>
    <source>
        <strain evidence="10 11">T81</strain>
    </source>
</reference>
<feature type="transmembrane region" description="Helical" evidence="7">
    <location>
        <begin position="194"/>
        <end position="216"/>
    </location>
</feature>
<evidence type="ECO:0000313" key="11">
    <source>
        <dbReference type="Proteomes" id="UP000248706"/>
    </source>
</evidence>
<dbReference type="AlphaFoldDB" id="A0A328V9J6"/>
<evidence type="ECO:0000256" key="2">
    <source>
        <dbReference type="ARBA" id="ARBA00022475"/>
    </source>
</evidence>
<keyword evidence="5 7" id="KW-0472">Membrane</keyword>
<proteinExistence type="inferred from homology"/>
<sequence>MHLNAQSLGGADLHVTVAGIVTNSGVFASINDFLVLAVSDYQQAMGNRSVFYDTIDVTAADKAHVDEAVKAISQQFPLSSVTTVDQAFKANQDQVAVEQKFLALVGLLALLIGGIGIVHTMQVLLARRRLEIATLKTVGYHQGHLLLLFGLEAGLLGLAGGTVGALLAIGLSALVRGLVQQLSPMQIPFVIDPLLVLGGLLVGVLTALIFGLLPIVKAAHIRPLSVLRDEPDSHHVRSALLTCGLILVLSLLFWVMAGVILKDSLLAGGVVYGGLVVLGLLVLLFGFVLLAVSKLPVPERFNLKQGVLVVLALLIAVLLVRVLPAFGGLVLLLALLGAIVAFLPVRLKVSLRMALSHLNRQRARTSTTLLALFIGVVAIGLILVLRENLTDLINRTVANNMTFNAIAIAQGSEADRLASGLSSIPGLQRSARHLDTRMIPLSIDGVPLQQLIPANASFGYQNLGASAINYLNGLEGYDVAQNQLPDTSQILSIVQGRNLNSSDVGSCHVLLNDHLLAWLPLKGHVHLGSTLILSSLDGKVSRSCTVVGTYLTRGLEVVFNPVLTTSDVVQALAVGGVPTSIYYLRIDPAHLGQAFAAIGQEAPDVAVFNLANTGDYLNRYLGQALSVVLAVALLSLLAATVIIANAVALAMLERRREMGILKALGYTSEAVLSEVLLENGLIGATGATLAMLLVTLLTSLLGQYVFKASFGVSWYLALGVIASICLLAMAVAALVAWQPVRIRPLMVLRYE</sequence>
<dbReference type="EMBL" id="MCIF01000002">
    <property type="protein sequence ID" value="RAQ94307.1"/>
    <property type="molecule type" value="Genomic_DNA"/>
</dbReference>
<feature type="transmembrane region" description="Helical" evidence="7">
    <location>
        <begin position="101"/>
        <end position="125"/>
    </location>
</feature>
<dbReference type="Pfam" id="PF12704">
    <property type="entry name" value="MacB_PCD"/>
    <property type="match status" value="1"/>
</dbReference>
<keyword evidence="11" id="KW-1185">Reference proteome</keyword>
<keyword evidence="4 7" id="KW-1133">Transmembrane helix</keyword>
<feature type="domain" description="ABC3 transporter permease C-terminal" evidence="8">
    <location>
        <begin position="104"/>
        <end position="222"/>
    </location>
</feature>
<dbReference type="InterPro" id="IPR050250">
    <property type="entry name" value="Macrolide_Exporter_MacB"/>
</dbReference>
<feature type="transmembrane region" description="Helical" evidence="7">
    <location>
        <begin position="681"/>
        <end position="706"/>
    </location>
</feature>
<dbReference type="InterPro" id="IPR003838">
    <property type="entry name" value="ABC3_permease_C"/>
</dbReference>
<keyword evidence="3 7" id="KW-0812">Transmembrane</keyword>
<feature type="transmembrane region" description="Helical" evidence="7">
    <location>
        <begin position="368"/>
        <end position="385"/>
    </location>
</feature>
<comment type="caution">
    <text evidence="10">The sequence shown here is derived from an EMBL/GenBank/DDBJ whole genome shotgun (WGS) entry which is preliminary data.</text>
</comment>
<evidence type="ECO:0000256" key="3">
    <source>
        <dbReference type="ARBA" id="ARBA00022692"/>
    </source>
</evidence>
<evidence type="ECO:0000259" key="9">
    <source>
        <dbReference type="Pfam" id="PF12704"/>
    </source>
</evidence>
<feature type="transmembrane region" description="Helical" evidence="7">
    <location>
        <begin position="305"/>
        <end position="323"/>
    </location>
</feature>
<feature type="transmembrane region" description="Helical" evidence="7">
    <location>
        <begin position="627"/>
        <end position="652"/>
    </location>
</feature>
<evidence type="ECO:0000256" key="1">
    <source>
        <dbReference type="ARBA" id="ARBA00004651"/>
    </source>
</evidence>
<keyword evidence="2" id="KW-1003">Cell membrane</keyword>
<organism evidence="10 11">
    <name type="scientific">Thermogemmatispora tikiterensis</name>
    <dbReference type="NCBI Taxonomy" id="1825093"/>
    <lineage>
        <taxon>Bacteria</taxon>
        <taxon>Bacillati</taxon>
        <taxon>Chloroflexota</taxon>
        <taxon>Ktedonobacteria</taxon>
        <taxon>Thermogemmatisporales</taxon>
        <taxon>Thermogemmatisporaceae</taxon>
        <taxon>Thermogemmatispora</taxon>
    </lineage>
</organism>
<evidence type="ECO:0000313" key="10">
    <source>
        <dbReference type="EMBL" id="RAQ94307.1"/>
    </source>
</evidence>
<dbReference type="GO" id="GO:0005886">
    <property type="term" value="C:plasma membrane"/>
    <property type="evidence" value="ECO:0007669"/>
    <property type="project" value="UniProtKB-SubCell"/>
</dbReference>
<dbReference type="InterPro" id="IPR025857">
    <property type="entry name" value="MacB_PCD"/>
</dbReference>
<dbReference type="PANTHER" id="PTHR30572:SF4">
    <property type="entry name" value="ABC TRANSPORTER PERMEASE YTRF"/>
    <property type="match status" value="1"/>
</dbReference>
<feature type="transmembrane region" description="Helical" evidence="7">
    <location>
        <begin position="269"/>
        <end position="293"/>
    </location>
</feature>
<evidence type="ECO:0000256" key="4">
    <source>
        <dbReference type="ARBA" id="ARBA00022989"/>
    </source>
</evidence>
<gene>
    <name evidence="10" type="ORF">A4R35_02105</name>
</gene>
<protein>
    <recommendedName>
        <fullName evidence="12">ABC3 transporter permease protein domain-containing protein</fullName>
    </recommendedName>
</protein>
<feature type="transmembrane region" description="Helical" evidence="7">
    <location>
        <begin position="329"/>
        <end position="347"/>
    </location>
</feature>
<feature type="domain" description="MacB-like periplasmic core" evidence="9">
    <location>
        <begin position="365"/>
        <end position="563"/>
    </location>
</feature>
<accession>A0A328V9J6</accession>
<dbReference type="RefSeq" id="WP_112426101.1">
    <property type="nucleotide sequence ID" value="NZ_MCIF01000002.1"/>
</dbReference>
<name>A0A328V9J6_9CHLR</name>
<evidence type="ECO:0000256" key="6">
    <source>
        <dbReference type="ARBA" id="ARBA00038076"/>
    </source>
</evidence>
<dbReference type="PANTHER" id="PTHR30572">
    <property type="entry name" value="MEMBRANE COMPONENT OF TRANSPORTER-RELATED"/>
    <property type="match status" value="1"/>
</dbReference>
<evidence type="ECO:0008006" key="12">
    <source>
        <dbReference type="Google" id="ProtNLM"/>
    </source>
</evidence>
<evidence type="ECO:0000256" key="7">
    <source>
        <dbReference type="SAM" id="Phobius"/>
    </source>
</evidence>
<comment type="similarity">
    <text evidence="6">Belongs to the ABC-4 integral membrane protein family.</text>
</comment>
<comment type="subcellular location">
    <subcellularLocation>
        <location evidence="1">Cell membrane</location>
        <topology evidence="1">Multi-pass membrane protein</topology>
    </subcellularLocation>
</comment>
<dbReference type="Pfam" id="PF02687">
    <property type="entry name" value="FtsX"/>
    <property type="match status" value="2"/>
</dbReference>
<dbReference type="Proteomes" id="UP000248706">
    <property type="component" value="Unassembled WGS sequence"/>
</dbReference>
<evidence type="ECO:0000259" key="8">
    <source>
        <dbReference type="Pfam" id="PF02687"/>
    </source>
</evidence>
<feature type="domain" description="ABC3 transporter permease C-terminal" evidence="8">
    <location>
        <begin position="630"/>
        <end position="742"/>
    </location>
</feature>
<dbReference type="OrthoDB" id="135892at2"/>
<feature type="transmembrane region" description="Helical" evidence="7">
    <location>
        <begin position="236"/>
        <end position="257"/>
    </location>
</feature>
<dbReference type="GO" id="GO:0022857">
    <property type="term" value="F:transmembrane transporter activity"/>
    <property type="evidence" value="ECO:0007669"/>
    <property type="project" value="TreeGrafter"/>
</dbReference>